<evidence type="ECO:0000313" key="2">
    <source>
        <dbReference type="Proteomes" id="UP000028045"/>
    </source>
</evidence>
<dbReference type="AlphaFoldDB" id="A0A084AFZ6"/>
<evidence type="ECO:0000313" key="1">
    <source>
        <dbReference type="EMBL" id="KEY64225.1"/>
    </source>
</evidence>
<protein>
    <submittedName>
        <fullName evidence="1">Uncharacterized protein</fullName>
    </submittedName>
</protein>
<gene>
    <name evidence="1" type="ORF">S7711_10730</name>
</gene>
<dbReference type="EMBL" id="KL648750">
    <property type="protein sequence ID" value="KEY64225.1"/>
    <property type="molecule type" value="Genomic_DNA"/>
</dbReference>
<sequence>MSNSAVGFGFQTDVVGMGSVMHLLTGRLLKTLSDGGVDAYAVASSIWLGTQFKTRSELEATVHPHLEARLSQGFQGFLAKTLSIGWGHSGAAVEMSRTKAGTNSLLLIGALAAGSPPFFAAQCLSELLSGHGCGADQIPNVDRLKGMVVYLAPIVQDIAGFSKVLQQITTTGKFCILNRNFEDDSDASSALCSMGEPRVLAAAVKQLCFTSQRLETVYFTVKQRGSWLAAFAGHILGMSVRLSAGECVLWECGGSNGTAVFQLLEDSGSSIEITEYSSRSRFLLVPEPTTSESLREISIDYALEDALSATLQEGYAQQWSTMSDGILNAFTRMSIYAWRTKHLWVLVSTRIVQSVHCSGSKDSSQAGHHRTTHVATTYGILWIRNTKQRLRVADVFFSRPATRTRGAFASVFLIGSRAL</sequence>
<dbReference type="Proteomes" id="UP000028045">
    <property type="component" value="Unassembled WGS sequence"/>
</dbReference>
<organism evidence="1 2">
    <name type="scientific">Stachybotrys chartarum (strain CBS 109288 / IBT 7711)</name>
    <name type="common">Toxic black mold</name>
    <name type="synonym">Stilbospora chartarum</name>
    <dbReference type="NCBI Taxonomy" id="1280523"/>
    <lineage>
        <taxon>Eukaryota</taxon>
        <taxon>Fungi</taxon>
        <taxon>Dikarya</taxon>
        <taxon>Ascomycota</taxon>
        <taxon>Pezizomycotina</taxon>
        <taxon>Sordariomycetes</taxon>
        <taxon>Hypocreomycetidae</taxon>
        <taxon>Hypocreales</taxon>
        <taxon>Stachybotryaceae</taxon>
        <taxon>Stachybotrys</taxon>
    </lineage>
</organism>
<dbReference type="OrthoDB" id="5425805at2759"/>
<proteinExistence type="predicted"/>
<keyword evidence="2" id="KW-1185">Reference proteome</keyword>
<name>A0A084AFZ6_STACB</name>
<dbReference type="HOGENOM" id="CLU_655820_0_0_1"/>
<accession>A0A084AFZ6</accession>
<reference evidence="1 2" key="1">
    <citation type="journal article" date="2014" name="BMC Genomics">
        <title>Comparative genome sequencing reveals chemotype-specific gene clusters in the toxigenic black mold Stachybotrys.</title>
        <authorList>
            <person name="Semeiks J."/>
            <person name="Borek D."/>
            <person name="Otwinowski Z."/>
            <person name="Grishin N.V."/>
        </authorList>
    </citation>
    <scope>NUCLEOTIDE SEQUENCE [LARGE SCALE GENOMIC DNA]</scope>
    <source>
        <strain evidence="2">CBS 109288 / IBT 7711</strain>
    </source>
</reference>